<dbReference type="PANTHER" id="PTHR33446:SF11">
    <property type="entry name" value="TONB3"/>
    <property type="match status" value="1"/>
</dbReference>
<comment type="caution">
    <text evidence="12">The sequence shown here is derived from an EMBL/GenBank/DDBJ whole genome shotgun (WGS) entry which is preliminary data.</text>
</comment>
<evidence type="ECO:0000259" key="11">
    <source>
        <dbReference type="PROSITE" id="PS52015"/>
    </source>
</evidence>
<evidence type="ECO:0000313" key="13">
    <source>
        <dbReference type="Proteomes" id="UP001430065"/>
    </source>
</evidence>
<comment type="similarity">
    <text evidence="2">Belongs to the TonB family.</text>
</comment>
<keyword evidence="3" id="KW-0813">Transport</keyword>
<feature type="chain" id="PRO_5046699133" evidence="10">
    <location>
        <begin position="28"/>
        <end position="176"/>
    </location>
</feature>
<evidence type="ECO:0000256" key="6">
    <source>
        <dbReference type="ARBA" id="ARBA00022692"/>
    </source>
</evidence>
<organism evidence="12 13">
    <name type="scientific">Dyella kyungheensis</name>
    <dbReference type="NCBI Taxonomy" id="1242174"/>
    <lineage>
        <taxon>Bacteria</taxon>
        <taxon>Pseudomonadati</taxon>
        <taxon>Pseudomonadota</taxon>
        <taxon>Gammaproteobacteria</taxon>
        <taxon>Lysobacterales</taxon>
        <taxon>Rhodanobacteraceae</taxon>
        <taxon>Dyella</taxon>
    </lineage>
</organism>
<evidence type="ECO:0000256" key="10">
    <source>
        <dbReference type="SAM" id="SignalP"/>
    </source>
</evidence>
<dbReference type="InterPro" id="IPR051045">
    <property type="entry name" value="TonB-dependent_transducer"/>
</dbReference>
<dbReference type="Gene3D" id="3.30.1150.10">
    <property type="match status" value="1"/>
</dbReference>
<accession>A0ABS2JLR0</accession>
<protein>
    <submittedName>
        <fullName evidence="12">Energy transducer TonB</fullName>
    </submittedName>
</protein>
<dbReference type="EMBL" id="JADIKC010000001">
    <property type="protein sequence ID" value="MBM7119972.1"/>
    <property type="molecule type" value="Genomic_DNA"/>
</dbReference>
<evidence type="ECO:0000256" key="1">
    <source>
        <dbReference type="ARBA" id="ARBA00004383"/>
    </source>
</evidence>
<gene>
    <name evidence="12" type="ORF">ISP20_02260</name>
</gene>
<dbReference type="Pfam" id="PF03544">
    <property type="entry name" value="TonB_C"/>
    <property type="match status" value="1"/>
</dbReference>
<evidence type="ECO:0000256" key="8">
    <source>
        <dbReference type="ARBA" id="ARBA00022989"/>
    </source>
</evidence>
<dbReference type="NCBIfam" id="TIGR01352">
    <property type="entry name" value="tonB_Cterm"/>
    <property type="match status" value="1"/>
</dbReference>
<proteinExistence type="inferred from homology"/>
<reference evidence="12 13" key="1">
    <citation type="submission" date="2020-10" db="EMBL/GenBank/DDBJ databases">
        <title>Phylogeny of dyella-like bacteria.</title>
        <authorList>
            <person name="Fu J."/>
        </authorList>
    </citation>
    <scope>NUCLEOTIDE SEQUENCE [LARGE SCALE GENOMIC DNA]</scope>
    <source>
        <strain evidence="12 13">THG-B117</strain>
    </source>
</reference>
<keyword evidence="10" id="KW-0732">Signal</keyword>
<evidence type="ECO:0000256" key="5">
    <source>
        <dbReference type="ARBA" id="ARBA00022519"/>
    </source>
</evidence>
<keyword evidence="9" id="KW-0472">Membrane</keyword>
<keyword evidence="8" id="KW-1133">Transmembrane helix</keyword>
<feature type="signal peptide" evidence="10">
    <location>
        <begin position="1"/>
        <end position="27"/>
    </location>
</feature>
<evidence type="ECO:0000256" key="3">
    <source>
        <dbReference type="ARBA" id="ARBA00022448"/>
    </source>
</evidence>
<keyword evidence="7" id="KW-0653">Protein transport</keyword>
<dbReference type="PANTHER" id="PTHR33446">
    <property type="entry name" value="PROTEIN TONB-RELATED"/>
    <property type="match status" value="1"/>
</dbReference>
<dbReference type="PROSITE" id="PS52015">
    <property type="entry name" value="TONB_CTD"/>
    <property type="match status" value="1"/>
</dbReference>
<evidence type="ECO:0000256" key="9">
    <source>
        <dbReference type="ARBA" id="ARBA00023136"/>
    </source>
</evidence>
<keyword evidence="4" id="KW-1003">Cell membrane</keyword>
<dbReference type="InterPro" id="IPR037682">
    <property type="entry name" value="TonB_C"/>
</dbReference>
<keyword evidence="6" id="KW-0812">Transmembrane</keyword>
<feature type="domain" description="TonB C-terminal" evidence="11">
    <location>
        <begin position="81"/>
        <end position="176"/>
    </location>
</feature>
<dbReference type="Proteomes" id="UP001430065">
    <property type="component" value="Unassembled WGS sequence"/>
</dbReference>
<evidence type="ECO:0000256" key="7">
    <source>
        <dbReference type="ARBA" id="ARBA00022927"/>
    </source>
</evidence>
<dbReference type="SUPFAM" id="SSF74653">
    <property type="entry name" value="TolA/TonB C-terminal domain"/>
    <property type="match status" value="1"/>
</dbReference>
<sequence length="176" mass="19289">MKLIKEIKSCLVFSCALWLLSAQVTYAQVQSGQIASTPEQASKADKAKELEQLRQEVKSRMANFHPRRGDPGQSKAMGAYAKAWIGRVQAVGNRKFLAMAAGDRQYGSVLITAVVKRDGTLSSASVVRSSGFQTLDDEALKAVYEASPFDPFPSQVQDIDELYITRSFDFEHGHGG</sequence>
<dbReference type="InterPro" id="IPR006260">
    <property type="entry name" value="TonB/TolA_C"/>
</dbReference>
<comment type="subcellular location">
    <subcellularLocation>
        <location evidence="1">Cell inner membrane</location>
        <topology evidence="1">Single-pass membrane protein</topology>
        <orientation evidence="1">Periplasmic side</orientation>
    </subcellularLocation>
</comment>
<evidence type="ECO:0000256" key="2">
    <source>
        <dbReference type="ARBA" id="ARBA00006555"/>
    </source>
</evidence>
<dbReference type="RefSeq" id="WP_204634431.1">
    <property type="nucleotide sequence ID" value="NZ_JADIKC010000001.1"/>
</dbReference>
<evidence type="ECO:0000256" key="4">
    <source>
        <dbReference type="ARBA" id="ARBA00022475"/>
    </source>
</evidence>
<name>A0ABS2JLR0_9GAMM</name>
<evidence type="ECO:0000313" key="12">
    <source>
        <dbReference type="EMBL" id="MBM7119972.1"/>
    </source>
</evidence>
<keyword evidence="5" id="KW-0997">Cell inner membrane</keyword>
<keyword evidence="13" id="KW-1185">Reference proteome</keyword>